<evidence type="ECO:0000256" key="4">
    <source>
        <dbReference type="ARBA" id="ARBA00022598"/>
    </source>
</evidence>
<keyword evidence="6 11" id="KW-0067">ATP-binding</keyword>
<evidence type="ECO:0000256" key="6">
    <source>
        <dbReference type="ARBA" id="ARBA00022840"/>
    </source>
</evidence>
<dbReference type="NCBIfam" id="TIGR00464">
    <property type="entry name" value="gltX_bact"/>
    <property type="match status" value="1"/>
</dbReference>
<dbReference type="GO" id="GO:0005739">
    <property type="term" value="C:mitochondrion"/>
    <property type="evidence" value="ECO:0007669"/>
    <property type="project" value="UniProtKB-SubCell"/>
</dbReference>
<dbReference type="InterPro" id="IPR020751">
    <property type="entry name" value="aa-tRNA-synth_I_codon-bd_sub2"/>
</dbReference>
<organism evidence="15 16">
    <name type="scientific">Geotrichum candidum</name>
    <name type="common">Oospora lactis</name>
    <name type="synonym">Dipodascus geotrichum</name>
    <dbReference type="NCBI Taxonomy" id="1173061"/>
    <lineage>
        <taxon>Eukaryota</taxon>
        <taxon>Fungi</taxon>
        <taxon>Dikarya</taxon>
        <taxon>Ascomycota</taxon>
        <taxon>Saccharomycotina</taxon>
        <taxon>Dipodascomycetes</taxon>
        <taxon>Dipodascales</taxon>
        <taxon>Dipodascaceae</taxon>
        <taxon>Geotrichum</taxon>
    </lineage>
</organism>
<evidence type="ECO:0000259" key="13">
    <source>
        <dbReference type="Pfam" id="PF00749"/>
    </source>
</evidence>
<dbReference type="EC" id="6.1.1.17" evidence="3"/>
<dbReference type="Gene3D" id="3.40.50.620">
    <property type="entry name" value="HUPs"/>
    <property type="match status" value="1"/>
</dbReference>
<dbReference type="PANTHER" id="PTHR43311:SF2">
    <property type="entry name" value="GLUTAMATE--TRNA LIGASE, MITOCHONDRIAL-RELATED"/>
    <property type="match status" value="1"/>
</dbReference>
<dbReference type="Gene3D" id="1.10.10.350">
    <property type="match status" value="1"/>
</dbReference>
<comment type="caution">
    <text evidence="15">The sequence shown here is derived from an EMBL/GenBank/DDBJ whole genome shotgun (WGS) entry which is preliminary data.</text>
</comment>
<evidence type="ECO:0000256" key="1">
    <source>
        <dbReference type="ARBA" id="ARBA00004173"/>
    </source>
</evidence>
<evidence type="ECO:0000256" key="11">
    <source>
        <dbReference type="RuleBase" id="RU363037"/>
    </source>
</evidence>
<dbReference type="GO" id="GO:0004818">
    <property type="term" value="F:glutamate-tRNA ligase activity"/>
    <property type="evidence" value="ECO:0007669"/>
    <property type="project" value="UniProtKB-EC"/>
</dbReference>
<dbReference type="GO" id="GO:0008270">
    <property type="term" value="F:zinc ion binding"/>
    <property type="evidence" value="ECO:0007669"/>
    <property type="project" value="InterPro"/>
</dbReference>
<dbReference type="InterPro" id="IPR020058">
    <property type="entry name" value="Glu/Gln-tRNA-synth_Ib_cat-dom"/>
</dbReference>
<dbReference type="SUPFAM" id="SSF52374">
    <property type="entry name" value="Nucleotidylyl transferase"/>
    <property type="match status" value="1"/>
</dbReference>
<keyword evidence="5 11" id="KW-0547">Nucleotide-binding</keyword>
<dbReference type="InterPro" id="IPR004527">
    <property type="entry name" value="Glu-tRNA-ligase_bac/mito"/>
</dbReference>
<dbReference type="PANTHER" id="PTHR43311">
    <property type="entry name" value="GLUTAMATE--TRNA LIGASE"/>
    <property type="match status" value="1"/>
</dbReference>
<feature type="region of interest" description="Disordered" evidence="12">
    <location>
        <begin position="41"/>
        <end position="71"/>
    </location>
</feature>
<keyword evidence="16" id="KW-1185">Reference proteome</keyword>
<dbReference type="HAMAP" id="MF_00022">
    <property type="entry name" value="Glu_tRNA_synth_type1"/>
    <property type="match status" value="1"/>
</dbReference>
<evidence type="ECO:0000259" key="14">
    <source>
        <dbReference type="Pfam" id="PF19269"/>
    </source>
</evidence>
<reference evidence="15" key="1">
    <citation type="submission" date="2014-03" db="EMBL/GenBank/DDBJ databases">
        <authorList>
            <person name="Casaregola S."/>
        </authorList>
    </citation>
    <scope>NUCLEOTIDE SEQUENCE [LARGE SCALE GENOMIC DNA]</scope>
    <source>
        <strain evidence="15">CLIB 918</strain>
    </source>
</reference>
<dbReference type="GO" id="GO:0000049">
    <property type="term" value="F:tRNA binding"/>
    <property type="evidence" value="ECO:0007669"/>
    <property type="project" value="InterPro"/>
</dbReference>
<dbReference type="InterPro" id="IPR049940">
    <property type="entry name" value="GluQ/Sye"/>
</dbReference>
<feature type="domain" description="Aminoacyl-tRNA synthetase class I anticodon-binding" evidence="14">
    <location>
        <begin position="424"/>
        <end position="578"/>
    </location>
</feature>
<dbReference type="InterPro" id="IPR000924">
    <property type="entry name" value="Glu/Gln-tRNA-synth"/>
</dbReference>
<dbReference type="EMBL" id="CCBN010000028">
    <property type="protein sequence ID" value="CDO58012.1"/>
    <property type="molecule type" value="Genomic_DNA"/>
</dbReference>
<keyword evidence="4 11" id="KW-0436">Ligase</keyword>
<dbReference type="STRING" id="1173061.A0A0J9XLI7"/>
<dbReference type="FunFam" id="3.40.50.620:FF:000045">
    <property type="entry name" value="Glutamate--tRNA ligase, mitochondrial"/>
    <property type="match status" value="1"/>
</dbReference>
<dbReference type="AlphaFoldDB" id="A0A0J9XLI7"/>
<dbReference type="GO" id="GO:0006424">
    <property type="term" value="P:glutamyl-tRNA aminoacylation"/>
    <property type="evidence" value="ECO:0007669"/>
    <property type="project" value="InterPro"/>
</dbReference>
<keyword evidence="7 11" id="KW-0648">Protein biosynthesis</keyword>
<evidence type="ECO:0000256" key="12">
    <source>
        <dbReference type="SAM" id="MobiDB-lite"/>
    </source>
</evidence>
<accession>A0A0J9XLI7</accession>
<dbReference type="OrthoDB" id="428822at2759"/>
<dbReference type="InterPro" id="IPR033910">
    <property type="entry name" value="GluRS_core"/>
</dbReference>
<sequence>MLLSSISRRAFRAQPHLLRATSYAPYSTKFSLKSGKSLFSLQKKQDHKHASPCGHDHGHDHAAEPPARTRFAPSPTGLIHIGSLRTALYNYLLAKSTGGQFLLRLEDTDQNRLVKGAEENIYESLKWAGLNWDEGPLVGGPYGPYRQSERAATYAKYADKLIESGHAYRCFCSKERLDKLKASAQKLHPPSMASYDRKCSHLTHEESEERAGSESFTVRFKTPIEYPEFFDILHGKLNLQTQVNHNDLRYDDPVLVKSDGLPTYHLANVVDDHLMKITHVIRGEEWLPSTPKHIAMYTAFGWAPPKFVHIPLLTSASDKKLSKRSGDIGVLSLAEKGILPEAMVNFVALFGWSPHKDAASGSTAPAQNSEIYTLDEMAKLFTLHGLTKGNAKVTDKKLLFLNKHYFAARLSTPAGFKEMSEQVYAAVHQFFDQPSDIPEATRTSFDYTVKILEAIKDSVTSLEFFTSRAHYLYVKPDLESDAAKRYVTNLKDAKPVALDVLQYTLDGLSAEPAAELDLAKAREFCDGVADKFADKLNKGKVFQALRYALTGSVPGVDIPTIISLLGTDISKSRLEIAINELKK</sequence>
<comment type="subcellular location">
    <subcellularLocation>
        <location evidence="1">Mitochondrion</location>
    </subcellularLocation>
</comment>
<evidence type="ECO:0000256" key="3">
    <source>
        <dbReference type="ARBA" id="ARBA00012835"/>
    </source>
</evidence>
<evidence type="ECO:0000313" key="15">
    <source>
        <dbReference type="EMBL" id="CDO58012.1"/>
    </source>
</evidence>
<dbReference type="CDD" id="cd00808">
    <property type="entry name" value="GluRS_core"/>
    <property type="match status" value="1"/>
</dbReference>
<comment type="similarity">
    <text evidence="2">Belongs to the class-I aminoacyl-tRNA synthetase family. Glutamate--tRNA ligase type 1 subfamily.</text>
</comment>
<dbReference type="PRINTS" id="PR00987">
    <property type="entry name" value="TRNASYNTHGLU"/>
</dbReference>
<dbReference type="SUPFAM" id="SSF48163">
    <property type="entry name" value="An anticodon-binding domain of class I aminoacyl-tRNA synthetases"/>
    <property type="match status" value="1"/>
</dbReference>
<evidence type="ECO:0000256" key="8">
    <source>
        <dbReference type="ARBA" id="ARBA00023146"/>
    </source>
</evidence>
<proteinExistence type="inferred from homology"/>
<dbReference type="Pfam" id="PF19269">
    <property type="entry name" value="Anticodon_2"/>
    <property type="match status" value="1"/>
</dbReference>
<evidence type="ECO:0000313" key="16">
    <source>
        <dbReference type="Proteomes" id="UP000242525"/>
    </source>
</evidence>
<gene>
    <name evidence="15" type="ORF">BN980_GECA32s01176g</name>
</gene>
<feature type="domain" description="Glutamyl/glutaminyl-tRNA synthetase class Ib catalytic" evidence="13">
    <location>
        <begin position="68"/>
        <end position="398"/>
    </location>
</feature>
<dbReference type="InterPro" id="IPR045462">
    <property type="entry name" value="aa-tRNA-synth_I_cd-bd"/>
</dbReference>
<dbReference type="Proteomes" id="UP000242525">
    <property type="component" value="Unassembled WGS sequence"/>
</dbReference>
<evidence type="ECO:0000256" key="2">
    <source>
        <dbReference type="ARBA" id="ARBA00007894"/>
    </source>
</evidence>
<keyword evidence="8 11" id="KW-0030">Aminoacyl-tRNA synthetase</keyword>
<dbReference type="InterPro" id="IPR008925">
    <property type="entry name" value="aa_tRNA-synth_I_cd-bd_sf"/>
</dbReference>
<evidence type="ECO:0000256" key="9">
    <source>
        <dbReference type="ARBA" id="ARBA00030865"/>
    </source>
</evidence>
<protein>
    <recommendedName>
        <fullName evidence="10">Glutamate--tRNA ligase, mitochondrial</fullName>
        <ecNumber evidence="3">6.1.1.17</ecNumber>
    </recommendedName>
    <alternativeName>
        <fullName evidence="9">Glutamyl-tRNA synthetase</fullName>
    </alternativeName>
</protein>
<evidence type="ECO:0000256" key="5">
    <source>
        <dbReference type="ARBA" id="ARBA00022741"/>
    </source>
</evidence>
<name>A0A0J9XLI7_GEOCN</name>
<feature type="compositionally biased region" description="Basic and acidic residues" evidence="12">
    <location>
        <begin position="54"/>
        <end position="63"/>
    </location>
</feature>
<evidence type="ECO:0000256" key="10">
    <source>
        <dbReference type="ARBA" id="ARBA00072917"/>
    </source>
</evidence>
<dbReference type="Pfam" id="PF00749">
    <property type="entry name" value="tRNA-synt_1c"/>
    <property type="match status" value="1"/>
</dbReference>
<dbReference type="GO" id="GO:0005524">
    <property type="term" value="F:ATP binding"/>
    <property type="evidence" value="ECO:0007669"/>
    <property type="project" value="UniProtKB-KW"/>
</dbReference>
<dbReference type="InterPro" id="IPR014729">
    <property type="entry name" value="Rossmann-like_a/b/a_fold"/>
</dbReference>
<evidence type="ECO:0000256" key="7">
    <source>
        <dbReference type="ARBA" id="ARBA00022917"/>
    </source>
</evidence>